<accession>A0A5D4QQW7</accession>
<dbReference type="Pfam" id="PF04854">
    <property type="entry name" value="DUF624"/>
    <property type="match status" value="1"/>
</dbReference>
<reference evidence="2 3" key="1">
    <citation type="submission" date="2019-08" db="EMBL/GenBank/DDBJ databases">
        <title>Bacillus genomes from the desert of Cuatro Cienegas, Coahuila.</title>
        <authorList>
            <person name="Olmedo-Alvarez G."/>
        </authorList>
    </citation>
    <scope>NUCLEOTIDE SEQUENCE [LARGE SCALE GENOMIC DNA]</scope>
    <source>
        <strain evidence="2 3">CH446_14T</strain>
    </source>
</reference>
<feature type="transmembrane region" description="Helical" evidence="1">
    <location>
        <begin position="79"/>
        <end position="97"/>
    </location>
</feature>
<feature type="transmembrane region" description="Helical" evidence="1">
    <location>
        <begin position="103"/>
        <end position="131"/>
    </location>
</feature>
<dbReference type="RefSeq" id="WP_148977118.1">
    <property type="nucleotide sequence ID" value="NZ_VTER01000021.1"/>
</dbReference>
<evidence type="ECO:0000313" key="3">
    <source>
        <dbReference type="Proteomes" id="UP000322139"/>
    </source>
</evidence>
<proteinExistence type="predicted"/>
<dbReference type="Proteomes" id="UP000322139">
    <property type="component" value="Unassembled WGS sequence"/>
</dbReference>
<keyword evidence="1" id="KW-0812">Transmembrane</keyword>
<feature type="transmembrane region" description="Helical" evidence="1">
    <location>
        <begin position="174"/>
        <end position="197"/>
    </location>
</feature>
<comment type="caution">
    <text evidence="2">The sequence shown here is derived from an EMBL/GenBank/DDBJ whole genome shotgun (WGS) entry which is preliminary data.</text>
</comment>
<feature type="transmembrane region" description="Helical" evidence="1">
    <location>
        <begin position="20"/>
        <end position="46"/>
    </location>
</feature>
<keyword evidence="1" id="KW-0472">Membrane</keyword>
<name>A0A5D4QQW7_9BACI</name>
<protein>
    <submittedName>
        <fullName evidence="2">DUF624 domain-containing protein</fullName>
    </submittedName>
</protein>
<dbReference type="AlphaFoldDB" id="A0A5D4QQW7"/>
<organism evidence="2 3">
    <name type="scientific">Bacillus infantis</name>
    <dbReference type="NCBI Taxonomy" id="324767"/>
    <lineage>
        <taxon>Bacteria</taxon>
        <taxon>Bacillati</taxon>
        <taxon>Bacillota</taxon>
        <taxon>Bacilli</taxon>
        <taxon>Bacillales</taxon>
        <taxon>Bacillaceae</taxon>
        <taxon>Bacillus</taxon>
    </lineage>
</organism>
<sequence length="213" mass="23907">MKGFVQGLYTLCEWIMRLAILNILWVIFTLLGGVVLGLFPSTISLFEIARKYQKGEWDTPIFSHFFSAYKKNFLKGNRLGLILITAGTVLFIDWHLFSGMNGLPFQVLAALVVVLAILYVIVLLHIFPIYVLHEFTSMQCIKYACALGVYRPLSTIGIVMGGILLYLIFSTFQPVLFCFGASLTSMVIMWISGNTIINMKKKSTHSFSADKAV</sequence>
<evidence type="ECO:0000256" key="1">
    <source>
        <dbReference type="SAM" id="Phobius"/>
    </source>
</evidence>
<feature type="transmembrane region" description="Helical" evidence="1">
    <location>
        <begin position="143"/>
        <end position="168"/>
    </location>
</feature>
<keyword evidence="1" id="KW-1133">Transmembrane helix</keyword>
<gene>
    <name evidence="2" type="ORF">FZD51_24785</name>
</gene>
<evidence type="ECO:0000313" key="2">
    <source>
        <dbReference type="EMBL" id="TYS40770.1"/>
    </source>
</evidence>
<dbReference type="EMBL" id="VTER01000021">
    <property type="protein sequence ID" value="TYS40770.1"/>
    <property type="molecule type" value="Genomic_DNA"/>
</dbReference>
<dbReference type="InterPro" id="IPR006938">
    <property type="entry name" value="DUF624"/>
</dbReference>